<protein>
    <submittedName>
        <fullName evidence="1">Uncharacterized protein</fullName>
    </submittedName>
</protein>
<dbReference type="Proteomes" id="UP000091857">
    <property type="component" value="Chromosome 1"/>
</dbReference>
<accession>A0ACB7IHN7</accession>
<reference evidence="2" key="1">
    <citation type="journal article" date="2016" name="Nat. Biotechnol.">
        <title>Sequencing wild and cultivated cassava and related species reveals extensive interspecific hybridization and genetic diversity.</title>
        <authorList>
            <person name="Bredeson J.V."/>
            <person name="Lyons J.B."/>
            <person name="Prochnik S.E."/>
            <person name="Wu G.A."/>
            <person name="Ha C.M."/>
            <person name="Edsinger-Gonzales E."/>
            <person name="Grimwood J."/>
            <person name="Schmutz J."/>
            <person name="Rabbi I.Y."/>
            <person name="Egesi C."/>
            <person name="Nauluvula P."/>
            <person name="Lebot V."/>
            <person name="Ndunguru J."/>
            <person name="Mkamilo G."/>
            <person name="Bart R.S."/>
            <person name="Setter T.L."/>
            <person name="Gleadow R.M."/>
            <person name="Kulakow P."/>
            <person name="Ferguson M.E."/>
            <person name="Rounsley S."/>
            <person name="Rokhsar D.S."/>
        </authorList>
    </citation>
    <scope>NUCLEOTIDE SEQUENCE [LARGE SCALE GENOMIC DNA]</scope>
    <source>
        <strain evidence="2">cv. AM560-2</strain>
    </source>
</reference>
<dbReference type="EMBL" id="CM004387">
    <property type="protein sequence ID" value="KAG8663981.1"/>
    <property type="molecule type" value="Genomic_DNA"/>
</dbReference>
<organism evidence="1 2">
    <name type="scientific">Manihot esculenta</name>
    <name type="common">Cassava</name>
    <name type="synonym">Jatropha manihot</name>
    <dbReference type="NCBI Taxonomy" id="3983"/>
    <lineage>
        <taxon>Eukaryota</taxon>
        <taxon>Viridiplantae</taxon>
        <taxon>Streptophyta</taxon>
        <taxon>Embryophyta</taxon>
        <taxon>Tracheophyta</taxon>
        <taxon>Spermatophyta</taxon>
        <taxon>Magnoliopsida</taxon>
        <taxon>eudicotyledons</taxon>
        <taxon>Gunneridae</taxon>
        <taxon>Pentapetalae</taxon>
        <taxon>rosids</taxon>
        <taxon>fabids</taxon>
        <taxon>Malpighiales</taxon>
        <taxon>Euphorbiaceae</taxon>
        <taxon>Crotonoideae</taxon>
        <taxon>Manihoteae</taxon>
        <taxon>Manihot</taxon>
    </lineage>
</organism>
<gene>
    <name evidence="1" type="ORF">MANES_01G269250v8</name>
</gene>
<sequence length="179" mass="20117">MVTLQSSESWLDHRRLLSSSTEIHTSVRFLILVLLTLVQVKYQDKQDSPFETHEAIMVLFIVAAFIYTVSFLSSLILIQNHHDYTFYVLPILKQISVVSGTLACDSLILILCPPFGYLVLALCALLALRILIGSYHQIVHCSKRLRVAFPDTPSAIQQYYTCLVAFNTPFASSVSFSSV</sequence>
<keyword evidence="2" id="KW-1185">Reference proteome</keyword>
<evidence type="ECO:0000313" key="1">
    <source>
        <dbReference type="EMBL" id="KAG8663981.1"/>
    </source>
</evidence>
<name>A0ACB7IHN7_MANES</name>
<comment type="caution">
    <text evidence="1">The sequence shown here is derived from an EMBL/GenBank/DDBJ whole genome shotgun (WGS) entry which is preliminary data.</text>
</comment>
<proteinExistence type="predicted"/>
<evidence type="ECO:0000313" key="2">
    <source>
        <dbReference type="Proteomes" id="UP000091857"/>
    </source>
</evidence>